<evidence type="ECO:0000256" key="7">
    <source>
        <dbReference type="ARBA" id="ARBA00022729"/>
    </source>
</evidence>
<dbReference type="InterPro" id="IPR037167">
    <property type="entry name" value="Peptidase_S11_C_sf"/>
</dbReference>
<dbReference type="SMART" id="SM00936">
    <property type="entry name" value="PBP5_C"/>
    <property type="match status" value="1"/>
</dbReference>
<gene>
    <name evidence="16" type="ORF">ACFOD7_06105</name>
</gene>
<name>A0ABV7IDM4_9RHOB</name>
<evidence type="ECO:0000256" key="11">
    <source>
        <dbReference type="ARBA" id="ARBA00023316"/>
    </source>
</evidence>
<dbReference type="InterPro" id="IPR012907">
    <property type="entry name" value="Peptidase_S11_C"/>
</dbReference>
<dbReference type="Gene3D" id="3.40.710.10">
    <property type="entry name" value="DD-peptidase/beta-lactamase superfamily"/>
    <property type="match status" value="1"/>
</dbReference>
<dbReference type="Gene3D" id="2.60.410.10">
    <property type="entry name" value="D-Ala-D-Ala carboxypeptidase, C-terminal domain"/>
    <property type="match status" value="1"/>
</dbReference>
<dbReference type="InterPro" id="IPR018044">
    <property type="entry name" value="Peptidase_S11"/>
</dbReference>
<evidence type="ECO:0000256" key="13">
    <source>
        <dbReference type="RuleBase" id="RU004016"/>
    </source>
</evidence>
<keyword evidence="11" id="KW-0961">Cell wall biogenesis/degradation</keyword>
<keyword evidence="10" id="KW-0573">Peptidoglycan synthesis</keyword>
<dbReference type="EC" id="3.4.16.4" evidence="4"/>
<evidence type="ECO:0000259" key="15">
    <source>
        <dbReference type="SMART" id="SM00936"/>
    </source>
</evidence>
<dbReference type="SUPFAM" id="SSF56601">
    <property type="entry name" value="beta-lactamase/transpeptidase-like"/>
    <property type="match status" value="1"/>
</dbReference>
<evidence type="ECO:0000313" key="17">
    <source>
        <dbReference type="Proteomes" id="UP001595557"/>
    </source>
</evidence>
<dbReference type="InterPro" id="IPR012338">
    <property type="entry name" value="Beta-lactam/transpept-like"/>
</dbReference>
<comment type="pathway">
    <text evidence="2">Cell wall biogenesis; peptidoglycan biosynthesis.</text>
</comment>
<evidence type="ECO:0000313" key="16">
    <source>
        <dbReference type="EMBL" id="MFC3167618.1"/>
    </source>
</evidence>
<evidence type="ECO:0000256" key="4">
    <source>
        <dbReference type="ARBA" id="ARBA00012448"/>
    </source>
</evidence>
<accession>A0ABV7IDM4</accession>
<feature type="signal peptide" evidence="14">
    <location>
        <begin position="1"/>
        <end position="20"/>
    </location>
</feature>
<dbReference type="PANTHER" id="PTHR21581">
    <property type="entry name" value="D-ALANYL-D-ALANINE CARBOXYPEPTIDASE"/>
    <property type="match status" value="1"/>
</dbReference>
<evidence type="ECO:0000256" key="2">
    <source>
        <dbReference type="ARBA" id="ARBA00004752"/>
    </source>
</evidence>
<keyword evidence="5 16" id="KW-0121">Carboxypeptidase</keyword>
<proteinExistence type="inferred from homology"/>
<dbReference type="InterPro" id="IPR001967">
    <property type="entry name" value="Peptidase_S11_N"/>
</dbReference>
<evidence type="ECO:0000256" key="3">
    <source>
        <dbReference type="ARBA" id="ARBA00007164"/>
    </source>
</evidence>
<comment type="caution">
    <text evidence="16">The sequence shown here is derived from an EMBL/GenBank/DDBJ whole genome shotgun (WGS) entry which is preliminary data.</text>
</comment>
<sequence>MRAFLTRLLALLCLAAPVQAFETNATSAWVYDVNTSTVLMSKNADVPIPPASMSKLMTLYMVFEALQNGRLKMTDTLPVSTRAWKMGGSKMFVEPRDTPTVEQLIKGVIVLSGNDACVVLAEGLAGTEEAFARQMTERAKTLGLKHSVFKNSTGWPAEGHVMSAEDLGVLAMHLINDFPQYYGDFSLTEFRYMDRVPSNRFNRNPILKLDIGADGLKTGHTEEAGYGLVGSAVQDGRRVIFVVSGLPFDTARAEESERIVNWAFRQFSMETLVPAGDTVLEAPVWLGAKSRVGLTTKDGVNVLVPAGSQDQVKVEAVYDSPIPAPIAKGDPIGRLVVTVPGAQEAITPLLAAEDVPEAGFAGRMKGAVMRLGHKAVEAAGL</sequence>
<dbReference type="PANTHER" id="PTHR21581:SF6">
    <property type="entry name" value="TRAFFICKING PROTEIN PARTICLE COMPLEX SUBUNIT 12"/>
    <property type="match status" value="1"/>
</dbReference>
<comment type="similarity">
    <text evidence="3 13">Belongs to the peptidase S11 family.</text>
</comment>
<evidence type="ECO:0000256" key="10">
    <source>
        <dbReference type="ARBA" id="ARBA00022984"/>
    </source>
</evidence>
<dbReference type="Pfam" id="PF00768">
    <property type="entry name" value="Peptidase_S11"/>
    <property type="match status" value="1"/>
</dbReference>
<keyword evidence="6" id="KW-0645">Protease</keyword>
<evidence type="ECO:0000256" key="14">
    <source>
        <dbReference type="SAM" id="SignalP"/>
    </source>
</evidence>
<keyword evidence="9" id="KW-0133">Cell shape</keyword>
<dbReference type="Pfam" id="PF07943">
    <property type="entry name" value="PBP5_C"/>
    <property type="match status" value="1"/>
</dbReference>
<dbReference type="RefSeq" id="WP_207467881.1">
    <property type="nucleotide sequence ID" value="NZ_JAFNAW010000017.1"/>
</dbReference>
<keyword evidence="8 16" id="KW-0378">Hydrolase</keyword>
<dbReference type="SUPFAM" id="SSF69189">
    <property type="entry name" value="Penicillin-binding protein associated domain"/>
    <property type="match status" value="1"/>
</dbReference>
<reference evidence="17" key="1">
    <citation type="journal article" date="2019" name="Int. J. Syst. Evol. Microbiol.">
        <title>The Global Catalogue of Microorganisms (GCM) 10K type strain sequencing project: providing services to taxonomists for standard genome sequencing and annotation.</title>
        <authorList>
            <consortium name="The Broad Institute Genomics Platform"/>
            <consortium name="The Broad Institute Genome Sequencing Center for Infectious Disease"/>
            <person name="Wu L."/>
            <person name="Ma J."/>
        </authorList>
    </citation>
    <scope>NUCLEOTIDE SEQUENCE [LARGE SCALE GENOMIC DNA]</scope>
    <source>
        <strain evidence="17">KCTC 52239</strain>
    </source>
</reference>
<evidence type="ECO:0000256" key="9">
    <source>
        <dbReference type="ARBA" id="ARBA00022960"/>
    </source>
</evidence>
<evidence type="ECO:0000256" key="5">
    <source>
        <dbReference type="ARBA" id="ARBA00022645"/>
    </source>
</evidence>
<evidence type="ECO:0000256" key="12">
    <source>
        <dbReference type="ARBA" id="ARBA00034000"/>
    </source>
</evidence>
<dbReference type="EMBL" id="JBHRTE010000027">
    <property type="protein sequence ID" value="MFC3167618.1"/>
    <property type="molecule type" value="Genomic_DNA"/>
</dbReference>
<evidence type="ECO:0000256" key="8">
    <source>
        <dbReference type="ARBA" id="ARBA00022801"/>
    </source>
</evidence>
<dbReference type="InterPro" id="IPR015956">
    <property type="entry name" value="Peniciliin-bd_prot_C_sf"/>
</dbReference>
<protein>
    <recommendedName>
        <fullName evidence="4">serine-type D-Ala-D-Ala carboxypeptidase</fullName>
        <ecNumber evidence="4">3.4.16.4</ecNumber>
    </recommendedName>
</protein>
<comment type="function">
    <text evidence="1">Removes C-terminal D-alanyl residues from sugar-peptide cell wall precursors.</text>
</comment>
<dbReference type="Proteomes" id="UP001595557">
    <property type="component" value="Unassembled WGS sequence"/>
</dbReference>
<organism evidence="16 17">
    <name type="scientific">Paracoccus fontiphilus</name>
    <dbReference type="NCBI Taxonomy" id="1815556"/>
    <lineage>
        <taxon>Bacteria</taxon>
        <taxon>Pseudomonadati</taxon>
        <taxon>Pseudomonadota</taxon>
        <taxon>Alphaproteobacteria</taxon>
        <taxon>Rhodobacterales</taxon>
        <taxon>Paracoccaceae</taxon>
        <taxon>Paracoccus</taxon>
    </lineage>
</organism>
<evidence type="ECO:0000256" key="6">
    <source>
        <dbReference type="ARBA" id="ARBA00022670"/>
    </source>
</evidence>
<feature type="chain" id="PRO_5045180060" description="serine-type D-Ala-D-Ala carboxypeptidase" evidence="14">
    <location>
        <begin position="21"/>
        <end position="381"/>
    </location>
</feature>
<dbReference type="PRINTS" id="PR00725">
    <property type="entry name" value="DADACBPTASE1"/>
</dbReference>
<dbReference type="GO" id="GO:0004180">
    <property type="term" value="F:carboxypeptidase activity"/>
    <property type="evidence" value="ECO:0007669"/>
    <property type="project" value="UniProtKB-KW"/>
</dbReference>
<feature type="domain" description="Peptidase S11 D-Ala-D-Ala carboxypeptidase A C-terminal" evidence="15">
    <location>
        <begin position="267"/>
        <end position="357"/>
    </location>
</feature>
<comment type="catalytic activity">
    <reaction evidence="12">
        <text>Preferential cleavage: (Ac)2-L-Lys-D-Ala-|-D-Ala. Also transpeptidation of peptidyl-alanyl moieties that are N-acyl substituents of D-alanine.</text>
        <dbReference type="EC" id="3.4.16.4"/>
    </reaction>
</comment>
<keyword evidence="7 14" id="KW-0732">Signal</keyword>
<evidence type="ECO:0000256" key="1">
    <source>
        <dbReference type="ARBA" id="ARBA00003217"/>
    </source>
</evidence>
<keyword evidence="17" id="KW-1185">Reference proteome</keyword>